<keyword evidence="11" id="KW-0812">Transmembrane</keyword>
<dbReference type="Pfam" id="PF02518">
    <property type="entry name" value="HATPase_c"/>
    <property type="match status" value="1"/>
</dbReference>
<keyword evidence="14" id="KW-1185">Reference proteome</keyword>
<reference evidence="14" key="1">
    <citation type="submission" date="2016-10" db="EMBL/GenBank/DDBJ databases">
        <authorList>
            <person name="Varghese N."/>
            <person name="Submissions S."/>
        </authorList>
    </citation>
    <scope>NUCLEOTIDE SEQUENCE [LARGE SCALE GENOMIC DNA]</scope>
    <source>
        <strain evidence="14">CGMCC 1.10218</strain>
    </source>
</reference>
<dbReference type="InterPro" id="IPR050980">
    <property type="entry name" value="2C_sensor_his_kinase"/>
</dbReference>
<dbReference type="Pfam" id="PF00512">
    <property type="entry name" value="HisKA"/>
    <property type="match status" value="1"/>
</dbReference>
<dbReference type="CDD" id="cd00082">
    <property type="entry name" value="HisKA"/>
    <property type="match status" value="1"/>
</dbReference>
<comment type="catalytic activity">
    <reaction evidence="1">
        <text>ATP + protein L-histidine = ADP + protein N-phospho-L-histidine.</text>
        <dbReference type="EC" id="2.7.13.3"/>
    </reaction>
</comment>
<sequence>MHPQQVSLRGIDKIAKSCLTVRVLSELSSYSDVVDLHVATSETVSRAAFVSLARQTLRAQFTLLISFLAFLPNLVLTLGSAPTLGWSQTLWIGVVALVSALSGYVLSGALLRPLHRLELEVGQGTFAQGHTDDPREIRALRQAFSSLITRLSTEQSRRNAFMATLVHDLKTPLIATSHLTRALTEWPMPDAERREVGSQMQAETARLLTLVGQMADAHRFEREEVRLERRPTALGEVLGNVARRLEPQARARGLRLSVSGTGTAPVDPAALERAVGNLADNALRYATGEVRLRVTPGGVQVQDDGPGLSAELADLAQPFNAQPTTIAGQQYTAGSAGLGLFIARRISEAHGGELTYHRTPAALPTGSPPPGFNPPLPSASPPARTWTTFTITLPEVTA</sequence>
<evidence type="ECO:0000256" key="8">
    <source>
        <dbReference type="ARBA" id="ARBA00023012"/>
    </source>
</evidence>
<dbReference type="PANTHER" id="PTHR44936">
    <property type="entry name" value="SENSOR PROTEIN CREC"/>
    <property type="match status" value="1"/>
</dbReference>
<dbReference type="InterPro" id="IPR003661">
    <property type="entry name" value="HisK_dim/P_dom"/>
</dbReference>
<dbReference type="EMBL" id="FNZA01000005">
    <property type="protein sequence ID" value="SEJ26784.1"/>
    <property type="molecule type" value="Genomic_DNA"/>
</dbReference>
<evidence type="ECO:0000256" key="1">
    <source>
        <dbReference type="ARBA" id="ARBA00000085"/>
    </source>
</evidence>
<feature type="domain" description="Histidine kinase" evidence="12">
    <location>
        <begin position="164"/>
        <end position="397"/>
    </location>
</feature>
<evidence type="ECO:0000313" key="13">
    <source>
        <dbReference type="EMBL" id="SEJ26784.1"/>
    </source>
</evidence>
<dbReference type="InterPro" id="IPR003594">
    <property type="entry name" value="HATPase_dom"/>
</dbReference>
<dbReference type="AlphaFoldDB" id="A0A1H6XGY9"/>
<dbReference type="Proteomes" id="UP000199223">
    <property type="component" value="Unassembled WGS sequence"/>
</dbReference>
<organism evidence="13 14">
    <name type="scientific">Deinococcus reticulitermitis</name>
    <dbReference type="NCBI Taxonomy" id="856736"/>
    <lineage>
        <taxon>Bacteria</taxon>
        <taxon>Thermotogati</taxon>
        <taxon>Deinococcota</taxon>
        <taxon>Deinococci</taxon>
        <taxon>Deinococcales</taxon>
        <taxon>Deinococcaceae</taxon>
        <taxon>Deinococcus</taxon>
    </lineage>
</organism>
<dbReference type="SUPFAM" id="SSF47384">
    <property type="entry name" value="Homodimeric domain of signal transducing histidine kinase"/>
    <property type="match status" value="1"/>
</dbReference>
<keyword evidence="9" id="KW-0843">Virulence</keyword>
<dbReference type="GO" id="GO:0005886">
    <property type="term" value="C:plasma membrane"/>
    <property type="evidence" value="ECO:0007669"/>
    <property type="project" value="UniProtKB-SubCell"/>
</dbReference>
<dbReference type="PRINTS" id="PR00344">
    <property type="entry name" value="BCTRLSENSOR"/>
</dbReference>
<name>A0A1H6XGY9_9DEIO</name>
<keyword evidence="4" id="KW-1003">Cell membrane</keyword>
<evidence type="ECO:0000256" key="9">
    <source>
        <dbReference type="ARBA" id="ARBA00023026"/>
    </source>
</evidence>
<dbReference type="CDD" id="cd00075">
    <property type="entry name" value="HATPase"/>
    <property type="match status" value="1"/>
</dbReference>
<keyword evidence="5" id="KW-0597">Phosphoprotein</keyword>
<evidence type="ECO:0000313" key="14">
    <source>
        <dbReference type="Proteomes" id="UP000199223"/>
    </source>
</evidence>
<dbReference type="InterPro" id="IPR004358">
    <property type="entry name" value="Sig_transdc_His_kin-like_C"/>
</dbReference>
<evidence type="ECO:0000256" key="7">
    <source>
        <dbReference type="ARBA" id="ARBA00022777"/>
    </source>
</evidence>
<evidence type="ECO:0000256" key="4">
    <source>
        <dbReference type="ARBA" id="ARBA00022475"/>
    </source>
</evidence>
<dbReference type="SMART" id="SM00388">
    <property type="entry name" value="HisKA"/>
    <property type="match status" value="1"/>
</dbReference>
<evidence type="ECO:0000256" key="6">
    <source>
        <dbReference type="ARBA" id="ARBA00022679"/>
    </source>
</evidence>
<evidence type="ECO:0000256" key="2">
    <source>
        <dbReference type="ARBA" id="ARBA00004651"/>
    </source>
</evidence>
<dbReference type="SUPFAM" id="SSF55874">
    <property type="entry name" value="ATPase domain of HSP90 chaperone/DNA topoisomerase II/histidine kinase"/>
    <property type="match status" value="1"/>
</dbReference>
<dbReference type="PANTHER" id="PTHR44936:SF9">
    <property type="entry name" value="SENSOR PROTEIN CREC"/>
    <property type="match status" value="1"/>
</dbReference>
<feature type="compositionally biased region" description="Pro residues" evidence="10">
    <location>
        <begin position="366"/>
        <end position="380"/>
    </location>
</feature>
<feature type="transmembrane region" description="Helical" evidence="11">
    <location>
        <begin position="61"/>
        <end position="84"/>
    </location>
</feature>
<keyword evidence="6" id="KW-0808">Transferase</keyword>
<dbReference type="STRING" id="856736.SAMN04488058_105161"/>
<dbReference type="GO" id="GO:0000155">
    <property type="term" value="F:phosphorelay sensor kinase activity"/>
    <property type="evidence" value="ECO:0007669"/>
    <property type="project" value="InterPro"/>
</dbReference>
<dbReference type="Gene3D" id="3.30.565.10">
    <property type="entry name" value="Histidine kinase-like ATPase, C-terminal domain"/>
    <property type="match status" value="1"/>
</dbReference>
<dbReference type="InterPro" id="IPR036890">
    <property type="entry name" value="HATPase_C_sf"/>
</dbReference>
<keyword evidence="7 13" id="KW-0418">Kinase</keyword>
<dbReference type="SMART" id="SM00387">
    <property type="entry name" value="HATPase_c"/>
    <property type="match status" value="1"/>
</dbReference>
<evidence type="ECO:0000256" key="3">
    <source>
        <dbReference type="ARBA" id="ARBA00012438"/>
    </source>
</evidence>
<gene>
    <name evidence="13" type="ORF">SAMN04488058_105161</name>
</gene>
<dbReference type="OrthoDB" id="9804645at2"/>
<dbReference type="PROSITE" id="PS50109">
    <property type="entry name" value="HIS_KIN"/>
    <property type="match status" value="1"/>
</dbReference>
<comment type="subcellular location">
    <subcellularLocation>
        <location evidence="2">Cell membrane</location>
        <topology evidence="2">Multi-pass membrane protein</topology>
    </subcellularLocation>
</comment>
<dbReference type="EC" id="2.7.13.3" evidence="3"/>
<proteinExistence type="predicted"/>
<protein>
    <recommendedName>
        <fullName evidence="3">histidine kinase</fullName>
        <ecNumber evidence="3">2.7.13.3</ecNumber>
    </recommendedName>
</protein>
<evidence type="ECO:0000256" key="10">
    <source>
        <dbReference type="SAM" id="MobiDB-lite"/>
    </source>
</evidence>
<dbReference type="Gene3D" id="1.10.287.130">
    <property type="match status" value="1"/>
</dbReference>
<evidence type="ECO:0000259" key="12">
    <source>
        <dbReference type="PROSITE" id="PS50109"/>
    </source>
</evidence>
<evidence type="ECO:0000256" key="5">
    <source>
        <dbReference type="ARBA" id="ARBA00022553"/>
    </source>
</evidence>
<accession>A0A1H6XGY9</accession>
<keyword evidence="11" id="KW-0472">Membrane</keyword>
<keyword evidence="11" id="KW-1133">Transmembrane helix</keyword>
<dbReference type="InterPro" id="IPR036097">
    <property type="entry name" value="HisK_dim/P_sf"/>
</dbReference>
<keyword evidence="8" id="KW-0902">Two-component regulatory system</keyword>
<evidence type="ECO:0000256" key="11">
    <source>
        <dbReference type="SAM" id="Phobius"/>
    </source>
</evidence>
<dbReference type="InterPro" id="IPR005467">
    <property type="entry name" value="His_kinase_dom"/>
</dbReference>
<feature type="region of interest" description="Disordered" evidence="10">
    <location>
        <begin position="360"/>
        <end position="384"/>
    </location>
</feature>
<feature type="transmembrane region" description="Helical" evidence="11">
    <location>
        <begin position="90"/>
        <end position="111"/>
    </location>
</feature>